<evidence type="ECO:0000313" key="6">
    <source>
        <dbReference type="Proteomes" id="UP000318384"/>
    </source>
</evidence>
<dbReference type="AlphaFoldDB" id="A0A517X025"/>
<dbReference type="Pfam" id="PF00072">
    <property type="entry name" value="Response_reg"/>
    <property type="match status" value="1"/>
</dbReference>
<gene>
    <name evidence="5" type="primary">tcrA</name>
    <name evidence="5" type="ORF">V202x_42680</name>
</gene>
<feature type="region of interest" description="Disordered" evidence="2">
    <location>
        <begin position="135"/>
        <end position="160"/>
    </location>
</feature>
<dbReference type="OrthoDB" id="220475at2"/>
<dbReference type="GO" id="GO:0000160">
    <property type="term" value="P:phosphorelay signal transduction system"/>
    <property type="evidence" value="ECO:0007669"/>
    <property type="project" value="InterPro"/>
</dbReference>
<sequence length="579" mass="64614">MFSQTGKIDFHALIADDDKIVTRMISYALTQEGFVCKTATDGFHASALMNHKEYDLVVTDLRMPHKNGHSLALDMLEIESRPVIMVHTAVEDPALTKDLVFRGIDDISYKPTNYEILASKARGLVERRHERIVAKNSNRNQGTSFSGQLESDEAKSTSDSLTNGIRITPANVFKQLSKLDTLLSLSHTPFDVYSMASRKNANTFELATLIEQDQSLVGEIINVANMVHNNLEGEEIDSVEKAISQMGSRSIGELAIMHGGRQALLKSNIPWINHDLLWKRSLAASKTVRIIERAQYAEFDSSAFLCALLHPIGRIVLATLFPDEHQELTEYCQKTGQSLDLAEKAAFGLSHGEVSARFFSAWRIPVTTQLPLEQITHTFDELASLPDHARQRTEIIKLALFLSRTAMGIWEPCDSVDVPHKGVLNRLNMPSIKRIFFLIREACEFEVTNRQVQSPEGANQQKQPMTPMIRYSSAAESSSDLLAPFLKSIGLHLHDQPQESSNLDLIDGVSLSGNQLRQFLNTQNSQNLFGIIRNSKDKSLFKPSSSICIPTTVQKLITFFNNQESPQSPNKSPIQAVSE</sequence>
<evidence type="ECO:0000259" key="4">
    <source>
        <dbReference type="PROSITE" id="PS51833"/>
    </source>
</evidence>
<reference evidence="5 6" key="1">
    <citation type="submission" date="2019-03" db="EMBL/GenBank/DDBJ databases">
        <title>Deep-cultivation of Planctomycetes and their phenomic and genomic characterization uncovers novel biology.</title>
        <authorList>
            <person name="Wiegand S."/>
            <person name="Jogler M."/>
            <person name="Boedeker C."/>
            <person name="Pinto D."/>
            <person name="Vollmers J."/>
            <person name="Rivas-Marin E."/>
            <person name="Kohn T."/>
            <person name="Peeters S.H."/>
            <person name="Heuer A."/>
            <person name="Rast P."/>
            <person name="Oberbeckmann S."/>
            <person name="Bunk B."/>
            <person name="Jeske O."/>
            <person name="Meyerdierks A."/>
            <person name="Storesund J.E."/>
            <person name="Kallscheuer N."/>
            <person name="Luecker S."/>
            <person name="Lage O.M."/>
            <person name="Pohl T."/>
            <person name="Merkel B.J."/>
            <person name="Hornburger P."/>
            <person name="Mueller R.-W."/>
            <person name="Bruemmer F."/>
            <person name="Labrenz M."/>
            <person name="Spormann A.M."/>
            <person name="Op den Camp H."/>
            <person name="Overmann J."/>
            <person name="Amann R."/>
            <person name="Jetten M.S.M."/>
            <person name="Mascher T."/>
            <person name="Medema M.H."/>
            <person name="Devos D.P."/>
            <person name="Kaster A.-K."/>
            <person name="Ovreas L."/>
            <person name="Rohde M."/>
            <person name="Galperin M.Y."/>
            <person name="Jogler C."/>
        </authorList>
    </citation>
    <scope>NUCLEOTIDE SEQUENCE [LARGE SCALE GENOMIC DNA]</scope>
    <source>
        <strain evidence="5 6">V202</strain>
    </source>
</reference>
<protein>
    <submittedName>
        <fullName evidence="5">Transcriptional regulatory protein TcrA</fullName>
    </submittedName>
</protein>
<dbReference type="Proteomes" id="UP000318384">
    <property type="component" value="Chromosome"/>
</dbReference>
<dbReference type="PANTHER" id="PTHR33525">
    <property type="match status" value="1"/>
</dbReference>
<dbReference type="PROSITE" id="PS50110">
    <property type="entry name" value="RESPONSE_REGULATORY"/>
    <property type="match status" value="1"/>
</dbReference>
<feature type="modified residue" description="4-aspartylphosphate" evidence="1">
    <location>
        <position position="60"/>
    </location>
</feature>
<dbReference type="CDD" id="cd00156">
    <property type="entry name" value="REC"/>
    <property type="match status" value="1"/>
</dbReference>
<evidence type="ECO:0000259" key="3">
    <source>
        <dbReference type="PROSITE" id="PS50110"/>
    </source>
</evidence>
<name>A0A517X025_9PLAN</name>
<dbReference type="InterPro" id="IPR001789">
    <property type="entry name" value="Sig_transdc_resp-reg_receiver"/>
</dbReference>
<feature type="domain" description="HDOD" evidence="4">
    <location>
        <begin position="182"/>
        <end position="378"/>
    </location>
</feature>
<dbReference type="SUPFAM" id="SSF109604">
    <property type="entry name" value="HD-domain/PDEase-like"/>
    <property type="match status" value="1"/>
</dbReference>
<dbReference type="InterPro" id="IPR011006">
    <property type="entry name" value="CheY-like_superfamily"/>
</dbReference>
<dbReference type="EMBL" id="CP037422">
    <property type="protein sequence ID" value="QDU10855.1"/>
    <property type="molecule type" value="Genomic_DNA"/>
</dbReference>
<feature type="domain" description="Response regulatory" evidence="3">
    <location>
        <begin position="11"/>
        <end position="125"/>
    </location>
</feature>
<dbReference type="Gene3D" id="1.10.3210.10">
    <property type="entry name" value="Hypothetical protein af1432"/>
    <property type="match status" value="1"/>
</dbReference>
<feature type="compositionally biased region" description="Polar residues" evidence="2">
    <location>
        <begin position="135"/>
        <end position="149"/>
    </location>
</feature>
<evidence type="ECO:0000256" key="2">
    <source>
        <dbReference type="SAM" id="MobiDB-lite"/>
    </source>
</evidence>
<evidence type="ECO:0000313" key="5">
    <source>
        <dbReference type="EMBL" id="QDU10855.1"/>
    </source>
</evidence>
<keyword evidence="1" id="KW-0597">Phosphoprotein</keyword>
<dbReference type="Gene3D" id="3.40.50.2300">
    <property type="match status" value="1"/>
</dbReference>
<dbReference type="PROSITE" id="PS51833">
    <property type="entry name" value="HDOD"/>
    <property type="match status" value="1"/>
</dbReference>
<dbReference type="Pfam" id="PF08668">
    <property type="entry name" value="HDOD"/>
    <property type="match status" value="1"/>
</dbReference>
<dbReference type="SMART" id="SM00448">
    <property type="entry name" value="REC"/>
    <property type="match status" value="1"/>
</dbReference>
<dbReference type="InterPro" id="IPR013976">
    <property type="entry name" value="HDOD"/>
</dbReference>
<evidence type="ECO:0000256" key="1">
    <source>
        <dbReference type="PROSITE-ProRule" id="PRU00169"/>
    </source>
</evidence>
<dbReference type="RefSeq" id="WP_145178728.1">
    <property type="nucleotide sequence ID" value="NZ_CP037422.1"/>
</dbReference>
<keyword evidence="6" id="KW-1185">Reference proteome</keyword>
<proteinExistence type="predicted"/>
<accession>A0A517X025</accession>
<dbReference type="SUPFAM" id="SSF52172">
    <property type="entry name" value="CheY-like"/>
    <property type="match status" value="1"/>
</dbReference>
<dbReference type="PANTHER" id="PTHR33525:SF3">
    <property type="entry name" value="RIBONUCLEASE Y"/>
    <property type="match status" value="1"/>
</dbReference>
<dbReference type="InterPro" id="IPR052340">
    <property type="entry name" value="RNase_Y/CdgJ"/>
</dbReference>
<organism evidence="5 6">
    <name type="scientific">Gimesia aquarii</name>
    <dbReference type="NCBI Taxonomy" id="2527964"/>
    <lineage>
        <taxon>Bacteria</taxon>
        <taxon>Pseudomonadati</taxon>
        <taxon>Planctomycetota</taxon>
        <taxon>Planctomycetia</taxon>
        <taxon>Planctomycetales</taxon>
        <taxon>Planctomycetaceae</taxon>
        <taxon>Gimesia</taxon>
    </lineage>
</organism>